<dbReference type="Gene3D" id="3.55.50.10">
    <property type="entry name" value="Baseplate protein-like domains"/>
    <property type="match status" value="1"/>
</dbReference>
<organism evidence="4 5">
    <name type="scientific">Massilia consociata</name>
    <dbReference type="NCBI Taxonomy" id="760117"/>
    <lineage>
        <taxon>Bacteria</taxon>
        <taxon>Pseudomonadati</taxon>
        <taxon>Pseudomonadota</taxon>
        <taxon>Betaproteobacteria</taxon>
        <taxon>Burkholderiales</taxon>
        <taxon>Oxalobacteraceae</taxon>
        <taxon>Telluria group</taxon>
        <taxon>Massilia</taxon>
    </lineage>
</organism>
<dbReference type="Gene3D" id="2.30.110.50">
    <property type="match status" value="1"/>
</dbReference>
<feature type="domain" description="DUF2345" evidence="2">
    <location>
        <begin position="763"/>
        <end position="919"/>
    </location>
</feature>
<dbReference type="NCBIfam" id="TIGR01646">
    <property type="entry name" value="vgr_GE"/>
    <property type="match status" value="1"/>
</dbReference>
<dbReference type="Pfam" id="PF10106">
    <property type="entry name" value="DUF2345"/>
    <property type="match status" value="1"/>
</dbReference>
<dbReference type="RefSeq" id="WP_379680262.1">
    <property type="nucleotide sequence ID" value="NZ_JBHLWP010000013.1"/>
</dbReference>
<proteinExistence type="predicted"/>
<dbReference type="InterPro" id="IPR028244">
    <property type="entry name" value="T6SS_Rhs_Vgr_dom"/>
</dbReference>
<feature type="domain" description="Putative type VI secretion system Rhs element associated Vgr" evidence="3">
    <location>
        <begin position="592"/>
        <end position="702"/>
    </location>
</feature>
<gene>
    <name evidence="4" type="ORF">ACFFJK_15270</name>
</gene>
<dbReference type="SUPFAM" id="SSF69279">
    <property type="entry name" value="Phage tail proteins"/>
    <property type="match status" value="2"/>
</dbReference>
<dbReference type="Pfam" id="PF13296">
    <property type="entry name" value="T6SS_Vgr"/>
    <property type="match status" value="1"/>
</dbReference>
<dbReference type="EMBL" id="JBHLWP010000013">
    <property type="protein sequence ID" value="MFC0253259.1"/>
    <property type="molecule type" value="Genomic_DNA"/>
</dbReference>
<evidence type="ECO:0000313" key="4">
    <source>
        <dbReference type="EMBL" id="MFC0253259.1"/>
    </source>
</evidence>
<dbReference type="Gene3D" id="4.10.220.110">
    <property type="match status" value="1"/>
</dbReference>
<reference evidence="4 5" key="1">
    <citation type="submission" date="2024-09" db="EMBL/GenBank/DDBJ databases">
        <authorList>
            <person name="Sun Q."/>
            <person name="Mori K."/>
        </authorList>
    </citation>
    <scope>NUCLEOTIDE SEQUENCE [LARGE SCALE GENOMIC DNA]</scope>
    <source>
        <strain evidence="4 5">CCM 7792</strain>
    </source>
</reference>
<dbReference type="Gene3D" id="2.40.50.230">
    <property type="entry name" value="Gp5 N-terminal domain"/>
    <property type="match status" value="1"/>
</dbReference>
<name>A0ABV6FIW8_9BURK</name>
<dbReference type="SUPFAM" id="SSF69255">
    <property type="entry name" value="gp5 N-terminal domain-like"/>
    <property type="match status" value="1"/>
</dbReference>
<evidence type="ECO:0000259" key="2">
    <source>
        <dbReference type="Pfam" id="PF10106"/>
    </source>
</evidence>
<dbReference type="InterPro" id="IPR037026">
    <property type="entry name" value="Vgr_OB-fold_dom_sf"/>
</dbReference>
<feature type="domain" description="Gp5/Type VI secretion system Vgr protein OB-fold" evidence="1">
    <location>
        <begin position="460"/>
        <end position="523"/>
    </location>
</feature>
<accession>A0ABV6FIW8</accession>
<dbReference type="InterPro" id="IPR018769">
    <property type="entry name" value="VgrG2_DUF2345"/>
</dbReference>
<dbReference type="Proteomes" id="UP001589773">
    <property type="component" value="Unassembled WGS sequence"/>
</dbReference>
<evidence type="ECO:0000259" key="1">
    <source>
        <dbReference type="Pfam" id="PF04717"/>
    </source>
</evidence>
<dbReference type="Pfam" id="PF04717">
    <property type="entry name" value="Phage_base_V"/>
    <property type="match status" value="1"/>
</dbReference>
<evidence type="ECO:0000313" key="5">
    <source>
        <dbReference type="Proteomes" id="UP001589773"/>
    </source>
</evidence>
<keyword evidence="5" id="KW-1185">Reference proteome</keyword>
<dbReference type="InterPro" id="IPR006531">
    <property type="entry name" value="Gp5/Vgr_OB"/>
</dbReference>
<sequence length="951" mass="100655">MSMALTEQVMAALAEFGSASRLYALRIGDGDGPGLMVEAFAAQDAVQEIGSRDVIALATDAHIDLDALLGQPATLEISLADGTRTAFAGEISAAAMLGSDGGLARYRVRIAPWLWRLGQVRNARVWQDKSVIEIVDAVFDAYRPAARWRWSDDTGPFLSKVSARSYCCQYRESDLDLVQRLLAEEGLCWRCEQTEDGPGLVLFADSSQRSAVPEDASSAAHAGIRFHGARSMEESDSIQALYAQRRMHASLTTVLSSDYKAKRVIGAASPSHFRNGTKLPELESFDVPGQYAYADWRQAQHYADLRMQGQEARGQLWHGRSTVRTLRAGTRVRVVGAPLRRLGDDASFTVLRVLSIGVNNMPPPTQHALAELFGPIPELLEEIVQKDMADDLAPVIAQARETGYANCFDAVATDMVWRPAPAREDGRGRAKPVAFGAQSAIVVGADGSDQPNGADEVYCDRLGRIRIRFHWQDSGDATCWVRVAQRSAGSGMGQQFLPRIGQEVLVQFLENDIDRPIVVGALYNGRGQGGIPATPGGRRDSAAELSCFERANDHMTSGQGNLSGGNSPVWHGASADSAGHRNPAAQWGIRSKEFGGFGYSQLLFDDVDGQGRVQLKTTYAGSELNLGHLIHAADNYRGSLRGRGAELRTDAYGAVRAGAGLLVTSYRINHSNTKRDPAGDNAAGVGLMKQAVAMAELFSSAAGTHQTVALAAHLGASKANASVLDTAAAPLKAVQTALAGMLDAKDARAALADAGVKSTKADDGKLPAPTDPVVAIAAQAAFGASAGQSVQLANGEAAILMSGQDTQLVAAGQMRLQSRQAVGILSGAIKPVEVGLGLDLVAAKDAIDIQSQADELKVYARDELSIVSASAHADFAAAKKITLSTSGGASIAIDGGNILLACPGSIKVHAGKKSFVGPARMNYPMPGLPRSICVECLRKSLQVGPAFTKVE</sequence>
<comment type="caution">
    <text evidence="4">The sequence shown here is derived from an EMBL/GenBank/DDBJ whole genome shotgun (WGS) entry which is preliminary data.</text>
</comment>
<dbReference type="InterPro" id="IPR006533">
    <property type="entry name" value="T6SS_Vgr_RhsGE"/>
</dbReference>
<evidence type="ECO:0000259" key="3">
    <source>
        <dbReference type="Pfam" id="PF13296"/>
    </source>
</evidence>
<protein>
    <submittedName>
        <fullName evidence="4">Type VI secretion system Vgr family protein</fullName>
    </submittedName>
</protein>
<dbReference type="Pfam" id="PF05954">
    <property type="entry name" value="Phage_GPD"/>
    <property type="match status" value="1"/>
</dbReference>